<evidence type="ECO:0000256" key="1">
    <source>
        <dbReference type="SAM" id="MobiDB-lite"/>
    </source>
</evidence>
<accession>A0AAN7T3Q8</accession>
<dbReference type="Proteomes" id="UP001309876">
    <property type="component" value="Unassembled WGS sequence"/>
</dbReference>
<gene>
    <name evidence="2" type="ORF">LTR05_003410</name>
</gene>
<sequence length="293" mass="33158">MDTLNALSELNIRLISSGNNLLLPALKEKRRIDGKQQAQPRADSCSQPITKPPVRPNLKNGGWVRIVPSTVPRKTEQKRASAPRMDRDPIMKATTAPTRKTLSDSGSPPPRYAQLATSARPVPKPKPQHLQAEANSDRHERPVEERFKSGELIRHPSMYIVPSDFFNVFPQPLLPHYEAQHEEGDQILPIRPPKVPLHSRPRQQQCGMQEEGGVDKRESRLRPTSMMTFMTASTKIGEIPEHKLPDRHLTEAQRAELPMPYVVPDMLEPPRKRGGRGFKFWKKERYPIGAVAA</sequence>
<feature type="region of interest" description="Disordered" evidence="1">
    <location>
        <begin position="32"/>
        <end position="142"/>
    </location>
</feature>
<protein>
    <submittedName>
        <fullName evidence="2">Uncharacterized protein</fullName>
    </submittedName>
</protein>
<reference evidence="2 3" key="1">
    <citation type="submission" date="2023-08" db="EMBL/GenBank/DDBJ databases">
        <title>Black Yeasts Isolated from many extreme environments.</title>
        <authorList>
            <person name="Coleine C."/>
            <person name="Stajich J.E."/>
            <person name="Selbmann L."/>
        </authorList>
    </citation>
    <scope>NUCLEOTIDE SEQUENCE [LARGE SCALE GENOMIC DNA]</scope>
    <source>
        <strain evidence="2 3">CCFEE 5910</strain>
    </source>
</reference>
<feature type="compositionally biased region" description="Polar residues" evidence="1">
    <location>
        <begin position="95"/>
        <end position="106"/>
    </location>
</feature>
<keyword evidence="3" id="KW-1185">Reference proteome</keyword>
<dbReference type="EMBL" id="JAVRRJ010000002">
    <property type="protein sequence ID" value="KAK5089186.1"/>
    <property type="molecule type" value="Genomic_DNA"/>
</dbReference>
<feature type="compositionally biased region" description="Basic and acidic residues" evidence="1">
    <location>
        <begin position="73"/>
        <end position="90"/>
    </location>
</feature>
<evidence type="ECO:0000313" key="2">
    <source>
        <dbReference type="EMBL" id="KAK5089186.1"/>
    </source>
</evidence>
<comment type="caution">
    <text evidence="2">The sequence shown here is derived from an EMBL/GenBank/DDBJ whole genome shotgun (WGS) entry which is preliminary data.</text>
</comment>
<evidence type="ECO:0000313" key="3">
    <source>
        <dbReference type="Proteomes" id="UP001309876"/>
    </source>
</evidence>
<dbReference type="AlphaFoldDB" id="A0AAN7T3Q8"/>
<organism evidence="2 3">
    <name type="scientific">Lithohypha guttulata</name>
    <dbReference type="NCBI Taxonomy" id="1690604"/>
    <lineage>
        <taxon>Eukaryota</taxon>
        <taxon>Fungi</taxon>
        <taxon>Dikarya</taxon>
        <taxon>Ascomycota</taxon>
        <taxon>Pezizomycotina</taxon>
        <taxon>Eurotiomycetes</taxon>
        <taxon>Chaetothyriomycetidae</taxon>
        <taxon>Chaetothyriales</taxon>
        <taxon>Trichomeriaceae</taxon>
        <taxon>Lithohypha</taxon>
    </lineage>
</organism>
<feature type="region of interest" description="Disordered" evidence="1">
    <location>
        <begin position="196"/>
        <end position="218"/>
    </location>
</feature>
<name>A0AAN7T3Q8_9EURO</name>
<feature type="compositionally biased region" description="Polar residues" evidence="1">
    <location>
        <begin position="36"/>
        <end position="49"/>
    </location>
</feature>
<proteinExistence type="predicted"/>